<name>A0A8B7C1M5_PHODC</name>
<feature type="region of interest" description="Disordered" evidence="2">
    <location>
        <begin position="33"/>
        <end position="57"/>
    </location>
</feature>
<dbReference type="Gene3D" id="2.30.180.10">
    <property type="entry name" value="FAS1 domain"/>
    <property type="match status" value="1"/>
</dbReference>
<dbReference type="OrthoDB" id="765989at2759"/>
<dbReference type="Proteomes" id="UP000228380">
    <property type="component" value="Chromosome 4"/>
</dbReference>
<evidence type="ECO:0000313" key="5">
    <source>
        <dbReference type="Proteomes" id="UP000228380"/>
    </source>
</evidence>
<feature type="transmembrane region" description="Helical" evidence="3">
    <location>
        <begin position="12"/>
        <end position="34"/>
    </location>
</feature>
<comment type="similarity">
    <text evidence="1">Belongs to the fasciclin-like AGP family.</text>
</comment>
<dbReference type="AlphaFoldDB" id="A0A8B7C1M5"/>
<dbReference type="RefSeq" id="XP_008789834.2">
    <property type="nucleotide sequence ID" value="XM_008791612.3"/>
</dbReference>
<dbReference type="GeneID" id="103707208"/>
<dbReference type="PANTHER" id="PTHR33985">
    <property type="entry name" value="OS02G0491300 PROTEIN-RELATED"/>
    <property type="match status" value="1"/>
</dbReference>
<accession>A0A8B7C1M5</accession>
<dbReference type="KEGG" id="pda:103707208"/>
<protein>
    <submittedName>
        <fullName evidence="6">Fasciclin-like arabinogalactan protein 21</fullName>
    </submittedName>
</protein>
<organism evidence="5 6">
    <name type="scientific">Phoenix dactylifera</name>
    <name type="common">Date palm</name>
    <dbReference type="NCBI Taxonomy" id="42345"/>
    <lineage>
        <taxon>Eukaryota</taxon>
        <taxon>Viridiplantae</taxon>
        <taxon>Streptophyta</taxon>
        <taxon>Embryophyta</taxon>
        <taxon>Tracheophyta</taxon>
        <taxon>Spermatophyta</taxon>
        <taxon>Magnoliopsida</taxon>
        <taxon>Liliopsida</taxon>
        <taxon>Arecaceae</taxon>
        <taxon>Coryphoideae</taxon>
        <taxon>Phoeniceae</taxon>
        <taxon>Phoenix</taxon>
    </lineage>
</organism>
<evidence type="ECO:0000256" key="3">
    <source>
        <dbReference type="SAM" id="Phobius"/>
    </source>
</evidence>
<dbReference type="PANTHER" id="PTHR33985:SF19">
    <property type="entry name" value="FASCICLIN-LIKE ARABINOGALACTAN PROTEIN 21"/>
    <property type="match status" value="1"/>
</dbReference>
<gene>
    <name evidence="6" type="primary">LOC103707208</name>
</gene>
<keyword evidence="3" id="KW-1133">Transmembrane helix</keyword>
<keyword evidence="3" id="KW-0472">Membrane</keyword>
<reference evidence="6" key="2">
    <citation type="submission" date="2025-08" db="UniProtKB">
        <authorList>
            <consortium name="RefSeq"/>
        </authorList>
    </citation>
    <scope>IDENTIFICATION</scope>
    <source>
        <tissue evidence="6">Young leaves</tissue>
    </source>
</reference>
<dbReference type="InterPro" id="IPR000782">
    <property type="entry name" value="FAS1_domain"/>
</dbReference>
<sequence>MPSDSSSCSHWWHAPVYLAATVALVVAALSSSSFSSSGHRPRSGDATPNATAGPRPAADLSPDAALILHRAGFHLTAAILQISPGSLLPPAQAATLFAIPDAAVADLSFPVAEHLFRYHTVPLRLSLSDLLKMPRGSCLPTLHRSKNLLITASDGLDRSISINGVPISHPDAFLHGPHAIHGASGAFHRFDGQEPVPNAICDAKTAVDAPVVVPWARVVQALGVRGYVSFSVGLSAVIDAVTRDSLALDHVTLFAPQDSGFDQVASPAPLLESAVKRHVAVGWFAYGELAAMPVGQAIRTLAKDVELRITAGGSTGAVAINGVEITEPEVYATEGVVVHGISRAFEPKPLST</sequence>
<evidence type="ECO:0000256" key="1">
    <source>
        <dbReference type="ARBA" id="ARBA00007843"/>
    </source>
</evidence>
<dbReference type="InterPro" id="IPR052806">
    <property type="entry name" value="Fasciclin-like_AGP"/>
</dbReference>
<dbReference type="SMART" id="SM00554">
    <property type="entry name" value="FAS1"/>
    <property type="match status" value="2"/>
</dbReference>
<dbReference type="SUPFAM" id="SSF82153">
    <property type="entry name" value="FAS1 domain"/>
    <property type="match status" value="2"/>
</dbReference>
<dbReference type="Pfam" id="PF02469">
    <property type="entry name" value="Fasciclin"/>
    <property type="match status" value="1"/>
</dbReference>
<evidence type="ECO:0000313" key="6">
    <source>
        <dbReference type="RefSeq" id="XP_008789834.2"/>
    </source>
</evidence>
<keyword evidence="3" id="KW-0812">Transmembrane</keyword>
<reference evidence="5" key="1">
    <citation type="journal article" date="2019" name="Nat. Commun.">
        <title>Genome-wide association mapping of date palm fruit traits.</title>
        <authorList>
            <person name="Hazzouri K.M."/>
            <person name="Gros-Balthazard M."/>
            <person name="Flowers J.M."/>
            <person name="Copetti D."/>
            <person name="Lemansour A."/>
            <person name="Lebrun M."/>
            <person name="Masmoudi K."/>
            <person name="Ferrand S."/>
            <person name="Dhar M.I."/>
            <person name="Fresquez Z.A."/>
            <person name="Rosas U."/>
            <person name="Zhang J."/>
            <person name="Talag J."/>
            <person name="Lee S."/>
            <person name="Kudrna D."/>
            <person name="Powell R.F."/>
            <person name="Leitch I.J."/>
            <person name="Krueger R.R."/>
            <person name="Wing R.A."/>
            <person name="Amiri K.M.A."/>
            <person name="Purugganan M.D."/>
        </authorList>
    </citation>
    <scope>NUCLEOTIDE SEQUENCE [LARGE SCALE GENOMIC DNA]</scope>
    <source>
        <strain evidence="5">cv. Khalas</strain>
    </source>
</reference>
<dbReference type="PROSITE" id="PS50213">
    <property type="entry name" value="FAS1"/>
    <property type="match status" value="1"/>
</dbReference>
<evidence type="ECO:0000256" key="2">
    <source>
        <dbReference type="SAM" id="MobiDB-lite"/>
    </source>
</evidence>
<proteinExistence type="inferred from homology"/>
<feature type="domain" description="FAS1" evidence="4">
    <location>
        <begin position="215"/>
        <end position="345"/>
    </location>
</feature>
<keyword evidence="5" id="KW-1185">Reference proteome</keyword>
<evidence type="ECO:0000259" key="4">
    <source>
        <dbReference type="PROSITE" id="PS50213"/>
    </source>
</evidence>
<dbReference type="InterPro" id="IPR036378">
    <property type="entry name" value="FAS1_dom_sf"/>
</dbReference>